<protein>
    <submittedName>
        <fullName evidence="4">DUF971 domain-containing protein</fullName>
    </submittedName>
</protein>
<dbReference type="PANTHER" id="PTHR35303:SF5">
    <property type="entry name" value="OS02G0197800 PROTEIN"/>
    <property type="match status" value="1"/>
</dbReference>
<feature type="domain" description="Gamma-butyrobetaine hydroxylase-like N-terminal" evidence="3">
    <location>
        <begin position="7"/>
        <end position="91"/>
    </location>
</feature>
<accession>A0A5M6IX46</accession>
<evidence type="ECO:0000259" key="3">
    <source>
        <dbReference type="Pfam" id="PF06155"/>
    </source>
</evidence>
<dbReference type="Pfam" id="PF06155">
    <property type="entry name" value="GBBH-like_N"/>
    <property type="match status" value="1"/>
</dbReference>
<comment type="caution">
    <text evidence="4">The sequence shown here is derived from an EMBL/GenBank/DDBJ whole genome shotgun (WGS) entry which is preliminary data.</text>
</comment>
<dbReference type="OrthoDB" id="9794178at2"/>
<evidence type="ECO:0000256" key="1">
    <source>
        <dbReference type="ARBA" id="ARBA00022723"/>
    </source>
</evidence>
<dbReference type="GO" id="GO:0046872">
    <property type="term" value="F:metal ion binding"/>
    <property type="evidence" value="ECO:0007669"/>
    <property type="project" value="UniProtKB-KW"/>
</dbReference>
<proteinExistence type="predicted"/>
<sequence>MPTPTEIRLLRAEKRLEVDFDDGSRFVYPAEYLRVESPSAEVQGHAPGERKTVPGRRHVGIMSLEPVGNYAIRILFDDLHGSGIYSWAYLYELGRDQPARWQRYLDELAAQGLSRDP</sequence>
<organism evidence="4 5">
    <name type="scientific">Rhodovastum atsumiense</name>
    <dbReference type="NCBI Taxonomy" id="504468"/>
    <lineage>
        <taxon>Bacteria</taxon>
        <taxon>Pseudomonadati</taxon>
        <taxon>Pseudomonadota</taxon>
        <taxon>Alphaproteobacteria</taxon>
        <taxon>Acetobacterales</taxon>
        <taxon>Acetobacteraceae</taxon>
        <taxon>Rhodovastum</taxon>
    </lineage>
</organism>
<dbReference type="RefSeq" id="WP_150040354.1">
    <property type="nucleotide sequence ID" value="NZ_OW485601.1"/>
</dbReference>
<dbReference type="InterPro" id="IPR010376">
    <property type="entry name" value="GBBH-like_N"/>
</dbReference>
<dbReference type="Proteomes" id="UP000325255">
    <property type="component" value="Unassembled WGS sequence"/>
</dbReference>
<dbReference type="PANTHER" id="PTHR35303">
    <property type="entry name" value="OS02G0197800 PROTEIN"/>
    <property type="match status" value="1"/>
</dbReference>
<dbReference type="Gene3D" id="3.30.2020.30">
    <property type="match status" value="1"/>
</dbReference>
<reference evidence="4 5" key="1">
    <citation type="submission" date="2019-09" db="EMBL/GenBank/DDBJ databases">
        <title>Genome sequence of Rhodovastum atsumiense, a diverse member of the Acetobacteraceae family of non-sulfur purple photosynthetic bacteria.</title>
        <authorList>
            <person name="Meyer T."/>
            <person name="Kyndt J."/>
        </authorList>
    </citation>
    <scope>NUCLEOTIDE SEQUENCE [LARGE SCALE GENOMIC DNA]</scope>
    <source>
        <strain evidence="4 5">DSM 21279</strain>
    </source>
</reference>
<dbReference type="AlphaFoldDB" id="A0A5M6IX46"/>
<name>A0A5M6IX46_9PROT</name>
<dbReference type="InterPro" id="IPR038492">
    <property type="entry name" value="GBBH-like_N_sf"/>
</dbReference>
<evidence type="ECO:0000256" key="2">
    <source>
        <dbReference type="ARBA" id="ARBA00023004"/>
    </source>
</evidence>
<gene>
    <name evidence="4" type="ORF">F1189_08760</name>
</gene>
<evidence type="ECO:0000313" key="5">
    <source>
        <dbReference type="Proteomes" id="UP000325255"/>
    </source>
</evidence>
<keyword evidence="1" id="KW-0479">Metal-binding</keyword>
<dbReference type="EMBL" id="VWPK01000011">
    <property type="protein sequence ID" value="KAA5612539.1"/>
    <property type="molecule type" value="Genomic_DNA"/>
</dbReference>
<evidence type="ECO:0000313" key="4">
    <source>
        <dbReference type="EMBL" id="KAA5612539.1"/>
    </source>
</evidence>
<keyword evidence="2" id="KW-0408">Iron</keyword>
<keyword evidence="5" id="KW-1185">Reference proteome</keyword>